<dbReference type="Proteomes" id="UP001154282">
    <property type="component" value="Unassembled WGS sequence"/>
</dbReference>
<dbReference type="AlphaFoldDB" id="A0AAV0MDD3"/>
<proteinExistence type="predicted"/>
<keyword evidence="2" id="KW-1185">Reference proteome</keyword>
<organism evidence="1 2">
    <name type="scientific">Linum tenue</name>
    <dbReference type="NCBI Taxonomy" id="586396"/>
    <lineage>
        <taxon>Eukaryota</taxon>
        <taxon>Viridiplantae</taxon>
        <taxon>Streptophyta</taxon>
        <taxon>Embryophyta</taxon>
        <taxon>Tracheophyta</taxon>
        <taxon>Spermatophyta</taxon>
        <taxon>Magnoliopsida</taxon>
        <taxon>eudicotyledons</taxon>
        <taxon>Gunneridae</taxon>
        <taxon>Pentapetalae</taxon>
        <taxon>rosids</taxon>
        <taxon>fabids</taxon>
        <taxon>Malpighiales</taxon>
        <taxon>Linaceae</taxon>
        <taxon>Linum</taxon>
    </lineage>
</organism>
<sequence length="34" mass="3640">MPTLHLSTTQDPLTQSTLSGTLCALTHSLSPQRC</sequence>
<evidence type="ECO:0000313" key="2">
    <source>
        <dbReference type="Proteomes" id="UP001154282"/>
    </source>
</evidence>
<reference evidence="1" key="1">
    <citation type="submission" date="2022-08" db="EMBL/GenBank/DDBJ databases">
        <authorList>
            <person name="Gutierrez-Valencia J."/>
        </authorList>
    </citation>
    <scope>NUCLEOTIDE SEQUENCE</scope>
</reference>
<name>A0AAV0MDD3_9ROSI</name>
<dbReference type="EMBL" id="CAMGYJ010000007">
    <property type="protein sequence ID" value="CAI0443488.1"/>
    <property type="molecule type" value="Genomic_DNA"/>
</dbReference>
<accession>A0AAV0MDD3</accession>
<gene>
    <name evidence="1" type="ORF">LITE_LOCUS27701</name>
</gene>
<protein>
    <submittedName>
        <fullName evidence="1">Uncharacterized protein</fullName>
    </submittedName>
</protein>
<evidence type="ECO:0000313" key="1">
    <source>
        <dbReference type="EMBL" id="CAI0443488.1"/>
    </source>
</evidence>
<comment type="caution">
    <text evidence="1">The sequence shown here is derived from an EMBL/GenBank/DDBJ whole genome shotgun (WGS) entry which is preliminary data.</text>
</comment>